<organism evidence="1 2">
    <name type="scientific">Apiospora saccharicola</name>
    <dbReference type="NCBI Taxonomy" id="335842"/>
    <lineage>
        <taxon>Eukaryota</taxon>
        <taxon>Fungi</taxon>
        <taxon>Dikarya</taxon>
        <taxon>Ascomycota</taxon>
        <taxon>Pezizomycotina</taxon>
        <taxon>Sordariomycetes</taxon>
        <taxon>Xylariomycetidae</taxon>
        <taxon>Amphisphaeriales</taxon>
        <taxon>Apiosporaceae</taxon>
        <taxon>Apiospora</taxon>
    </lineage>
</organism>
<reference evidence="1 2" key="1">
    <citation type="submission" date="2023-01" db="EMBL/GenBank/DDBJ databases">
        <title>Analysis of 21 Apiospora genomes using comparative genomics revels a genus with tremendous synthesis potential of carbohydrate active enzymes and secondary metabolites.</title>
        <authorList>
            <person name="Sorensen T."/>
        </authorList>
    </citation>
    <scope>NUCLEOTIDE SEQUENCE [LARGE SCALE GENOMIC DNA]</scope>
    <source>
        <strain evidence="1 2">CBS 83171</strain>
    </source>
</reference>
<evidence type="ECO:0000313" key="1">
    <source>
        <dbReference type="EMBL" id="KAK8047429.1"/>
    </source>
</evidence>
<dbReference type="EMBL" id="JAQQWM010000009">
    <property type="protein sequence ID" value="KAK8047429.1"/>
    <property type="molecule type" value="Genomic_DNA"/>
</dbReference>
<accession>A0ABR1TLB4</accession>
<name>A0ABR1TLB4_9PEZI</name>
<gene>
    <name evidence="1" type="ORF">PG996_015493</name>
</gene>
<proteinExistence type="predicted"/>
<protein>
    <submittedName>
        <fullName evidence="1">Uncharacterized protein</fullName>
    </submittedName>
</protein>
<evidence type="ECO:0000313" key="2">
    <source>
        <dbReference type="Proteomes" id="UP001446871"/>
    </source>
</evidence>
<keyword evidence="2" id="KW-1185">Reference proteome</keyword>
<dbReference type="Proteomes" id="UP001446871">
    <property type="component" value="Unassembled WGS sequence"/>
</dbReference>
<sequence>MVKLRYNVGIAVDKFCEYMKDSQKGKFVIEERCFWLEIIDAYYGLRKLFPRVCIELRLPHASIDNKKYLQIILRNDFVGEKREEVLEHTLRHMAHTMMAMFRVTFMASVCLRDLATVFRRQPQLNQEEEREGGSSWTITLGNLKRDIERFDNLIEVAGHILVARPQRTLVRYDSTDLFHGEKFRWMLDDVTRQLEANYGGNLGSSRPIDLLDQNYIDRRCENMAKDRS</sequence>
<comment type="caution">
    <text evidence="1">The sequence shown here is derived from an EMBL/GenBank/DDBJ whole genome shotgun (WGS) entry which is preliminary data.</text>
</comment>